<dbReference type="EMBL" id="BQNB010021810">
    <property type="protein sequence ID" value="GJU10290.1"/>
    <property type="molecule type" value="Genomic_DNA"/>
</dbReference>
<organism evidence="4 5">
    <name type="scientific">Tanacetum coccineum</name>
    <dbReference type="NCBI Taxonomy" id="301880"/>
    <lineage>
        <taxon>Eukaryota</taxon>
        <taxon>Viridiplantae</taxon>
        <taxon>Streptophyta</taxon>
        <taxon>Embryophyta</taxon>
        <taxon>Tracheophyta</taxon>
        <taxon>Spermatophyta</taxon>
        <taxon>Magnoliopsida</taxon>
        <taxon>eudicotyledons</taxon>
        <taxon>Gunneridae</taxon>
        <taxon>Pentapetalae</taxon>
        <taxon>asterids</taxon>
        <taxon>campanulids</taxon>
        <taxon>Asterales</taxon>
        <taxon>Asteraceae</taxon>
        <taxon>Asteroideae</taxon>
        <taxon>Anthemideae</taxon>
        <taxon>Anthemidinae</taxon>
        <taxon>Tanacetum</taxon>
    </lineage>
</organism>
<evidence type="ECO:0000256" key="1">
    <source>
        <dbReference type="ARBA" id="ARBA00022750"/>
    </source>
</evidence>
<gene>
    <name evidence="4" type="ORF">Tco_1132686</name>
</gene>
<feature type="domain" description="Retrovirus-related Pol polyprotein from transposon TNT 1-94-like beta-barrel" evidence="3">
    <location>
        <begin position="64"/>
        <end position="141"/>
    </location>
</feature>
<evidence type="ECO:0000313" key="5">
    <source>
        <dbReference type="Proteomes" id="UP001151760"/>
    </source>
</evidence>
<feature type="domain" description="Reverse transcriptase Ty1/copia-type" evidence="2">
    <location>
        <begin position="211"/>
        <end position="290"/>
    </location>
</feature>
<comment type="caution">
    <text evidence="4">The sequence shown here is derived from an EMBL/GenBank/DDBJ whole genome shotgun (WGS) entry which is preliminary data.</text>
</comment>
<dbReference type="Pfam" id="PF07727">
    <property type="entry name" value="RVT_2"/>
    <property type="match status" value="1"/>
</dbReference>
<dbReference type="PANTHER" id="PTHR11439">
    <property type="entry name" value="GAG-POL-RELATED RETROTRANSPOSON"/>
    <property type="match status" value="1"/>
</dbReference>
<accession>A0ABQ5JCN5</accession>
<dbReference type="InterPro" id="IPR013103">
    <property type="entry name" value="RVT_2"/>
</dbReference>
<dbReference type="InterPro" id="IPR043502">
    <property type="entry name" value="DNA/RNA_pol_sf"/>
</dbReference>
<keyword evidence="1" id="KW-0645">Protease</keyword>
<proteinExistence type="predicted"/>
<dbReference type="SUPFAM" id="SSF56672">
    <property type="entry name" value="DNA/RNA polymerases"/>
    <property type="match status" value="1"/>
</dbReference>
<evidence type="ECO:0000313" key="4">
    <source>
        <dbReference type="EMBL" id="GJU10290.1"/>
    </source>
</evidence>
<dbReference type="Pfam" id="PF22936">
    <property type="entry name" value="Pol_BBD"/>
    <property type="match status" value="1"/>
</dbReference>
<sequence>MFICTLPQYVAHKTNVAQQFTPQMHYRLLHPGQGILGPASAIYASQPTTLPSAFSIMPPQDPTWHMDTGASSHLNFNASNLSTIFNKRLFLSVHVGDGKSIPVTNTGHSIIPSHHRPLHLHNVLVTPNIIKNLISVRQFTRDNNCTIEFDAFGFSVKDYLTRHILLRCDRSGDLYPVTKPSTSPIAFLSTSASTWHQRLGHPGDQGSQVAYLLIYVDDIILTTSCPALLQQIIGSLNNEFDMTDLGALNYFLGIYADRTPTGLFLSQKKYALQLLECAHMVTCNSSRTPVDTDSELGPEDLSYALRQICLYMHDPREPHFAALKRILRYVRGTMDFGLHLYVFATTSLVGYTDADWAGCPSTRRSTSGFCVFLGDNLLSWSAKRQHTISRSIAEAEYRGVANVVVETAWVRNLLCELHSPLMTATLVYCDNVSAVYMSANPVQHQRTKHIEIDIHFIRDMVTAGHVCVLHVPSRFQYADIFTKELPSALFEDFRSSLSVRPPPALTTRAY</sequence>
<keyword evidence="1" id="KW-0378">Hydrolase</keyword>
<evidence type="ECO:0000259" key="3">
    <source>
        <dbReference type="Pfam" id="PF22936"/>
    </source>
</evidence>
<keyword evidence="1" id="KW-0064">Aspartyl protease</keyword>
<dbReference type="InterPro" id="IPR054722">
    <property type="entry name" value="PolX-like_BBD"/>
</dbReference>
<reference evidence="4" key="1">
    <citation type="journal article" date="2022" name="Int. J. Mol. Sci.">
        <title>Draft Genome of Tanacetum Coccineum: Genomic Comparison of Closely Related Tanacetum-Family Plants.</title>
        <authorList>
            <person name="Yamashiro T."/>
            <person name="Shiraishi A."/>
            <person name="Nakayama K."/>
            <person name="Satake H."/>
        </authorList>
    </citation>
    <scope>NUCLEOTIDE SEQUENCE</scope>
</reference>
<evidence type="ECO:0000259" key="2">
    <source>
        <dbReference type="Pfam" id="PF07727"/>
    </source>
</evidence>
<keyword evidence="5" id="KW-1185">Reference proteome</keyword>
<name>A0ABQ5JCN5_9ASTR</name>
<reference evidence="4" key="2">
    <citation type="submission" date="2022-01" db="EMBL/GenBank/DDBJ databases">
        <authorList>
            <person name="Yamashiro T."/>
            <person name="Shiraishi A."/>
            <person name="Satake H."/>
            <person name="Nakayama K."/>
        </authorList>
    </citation>
    <scope>NUCLEOTIDE SEQUENCE</scope>
</reference>
<dbReference type="Proteomes" id="UP001151760">
    <property type="component" value="Unassembled WGS sequence"/>
</dbReference>
<dbReference type="PANTHER" id="PTHR11439:SF524">
    <property type="entry name" value="RNA-DIRECTED DNA POLYMERASE, PROTEIN KINASE RLK-PELLE-DLSV FAMILY"/>
    <property type="match status" value="1"/>
</dbReference>
<protein>
    <submittedName>
        <fullName evidence="4">Ribonuclease H-like domain-containing protein</fullName>
    </submittedName>
</protein>
<dbReference type="CDD" id="cd09272">
    <property type="entry name" value="RNase_HI_RT_Ty1"/>
    <property type="match status" value="1"/>
</dbReference>